<dbReference type="GO" id="GO:0009330">
    <property type="term" value="C:DNA topoisomerase type II (double strand cut, ATP-hydrolyzing) complex"/>
    <property type="evidence" value="ECO:0007669"/>
    <property type="project" value="TreeGrafter"/>
</dbReference>
<dbReference type="InterPro" id="IPR006691">
    <property type="entry name" value="GyrA/parC_rep"/>
</dbReference>
<dbReference type="Pfam" id="PF03989">
    <property type="entry name" value="DNA_gyraseA_C"/>
    <property type="match status" value="3"/>
</dbReference>
<dbReference type="Pfam" id="PF00521">
    <property type="entry name" value="DNA_topoisoIV"/>
    <property type="match status" value="1"/>
</dbReference>
<dbReference type="AlphaFoldDB" id="A0A6J7A0D0"/>
<dbReference type="NCBIfam" id="NF004044">
    <property type="entry name" value="PRK05561.1"/>
    <property type="match status" value="1"/>
</dbReference>
<evidence type="ECO:0000256" key="3">
    <source>
        <dbReference type="ARBA" id="ARBA00012895"/>
    </source>
</evidence>
<dbReference type="PANTHER" id="PTHR43493:SF5">
    <property type="entry name" value="DNA GYRASE SUBUNIT A, CHLOROPLASTIC_MITOCHONDRIAL"/>
    <property type="match status" value="1"/>
</dbReference>
<dbReference type="PANTHER" id="PTHR43493">
    <property type="entry name" value="DNA GYRASE/TOPOISOMERASE SUBUNIT A"/>
    <property type="match status" value="1"/>
</dbReference>
<protein>
    <recommendedName>
        <fullName evidence="3">DNA topoisomerase (ATP-hydrolyzing)</fullName>
        <ecNumber evidence="3">5.6.2.2</ecNumber>
    </recommendedName>
</protein>
<evidence type="ECO:0000259" key="8">
    <source>
        <dbReference type="PROSITE" id="PS52040"/>
    </source>
</evidence>
<reference evidence="9" key="1">
    <citation type="submission" date="2020-05" db="EMBL/GenBank/DDBJ databases">
        <authorList>
            <person name="Chiriac C."/>
            <person name="Salcher M."/>
            <person name="Ghai R."/>
            <person name="Kavagutti S V."/>
        </authorList>
    </citation>
    <scope>NUCLEOTIDE SEQUENCE</scope>
</reference>
<gene>
    <name evidence="9" type="ORF">UFOPK3046_02012</name>
</gene>
<keyword evidence="4" id="KW-0799">Topoisomerase</keyword>
<evidence type="ECO:0000256" key="6">
    <source>
        <dbReference type="ARBA" id="ARBA00023235"/>
    </source>
</evidence>
<dbReference type="Gene3D" id="2.120.10.90">
    <property type="entry name" value="DNA gyrase/topoisomerase IV, subunit A, C-terminal"/>
    <property type="match status" value="1"/>
</dbReference>
<dbReference type="EC" id="5.6.2.2" evidence="3"/>
<dbReference type="PROSITE" id="PS52040">
    <property type="entry name" value="TOPO_IIA"/>
    <property type="match status" value="1"/>
</dbReference>
<keyword evidence="5" id="KW-0238">DNA-binding</keyword>
<dbReference type="EMBL" id="CAFAAQ010000271">
    <property type="protein sequence ID" value="CAB4825880.1"/>
    <property type="molecule type" value="Genomic_DNA"/>
</dbReference>
<evidence type="ECO:0000256" key="1">
    <source>
        <dbReference type="ARBA" id="ARBA00000185"/>
    </source>
</evidence>
<dbReference type="GO" id="GO:0003918">
    <property type="term" value="F:DNA topoisomerase type II (double strand cut, ATP-hydrolyzing) activity"/>
    <property type="evidence" value="ECO:0007669"/>
    <property type="project" value="UniProtKB-EC"/>
</dbReference>
<dbReference type="SUPFAM" id="SSF101904">
    <property type="entry name" value="GyrA/ParC C-terminal domain-like"/>
    <property type="match status" value="1"/>
</dbReference>
<evidence type="ECO:0000313" key="9">
    <source>
        <dbReference type="EMBL" id="CAB4825880.1"/>
    </source>
</evidence>
<dbReference type="GO" id="GO:0003677">
    <property type="term" value="F:DNA binding"/>
    <property type="evidence" value="ECO:0007669"/>
    <property type="project" value="UniProtKB-KW"/>
</dbReference>
<dbReference type="CDD" id="cd00187">
    <property type="entry name" value="TOP4c"/>
    <property type="match status" value="1"/>
</dbReference>
<dbReference type="FunFam" id="1.10.268.10:FF:000001">
    <property type="entry name" value="DNA gyrase subunit A"/>
    <property type="match status" value="1"/>
</dbReference>
<organism evidence="9">
    <name type="scientific">freshwater metagenome</name>
    <dbReference type="NCBI Taxonomy" id="449393"/>
    <lineage>
        <taxon>unclassified sequences</taxon>
        <taxon>metagenomes</taxon>
        <taxon>ecological metagenomes</taxon>
    </lineage>
</organism>
<dbReference type="InterPro" id="IPR050220">
    <property type="entry name" value="Type_II_DNA_Topoisomerases"/>
</dbReference>
<feature type="domain" description="Topo IIA-type catalytic" evidence="8">
    <location>
        <begin position="41"/>
        <end position="508"/>
    </location>
</feature>
<evidence type="ECO:0000256" key="7">
    <source>
        <dbReference type="SAM" id="Coils"/>
    </source>
</evidence>
<dbReference type="SMART" id="SM00434">
    <property type="entry name" value="TOP4c"/>
    <property type="match status" value="1"/>
</dbReference>
<dbReference type="InterPro" id="IPR002205">
    <property type="entry name" value="Topo_IIA_dom_A"/>
</dbReference>
<dbReference type="GO" id="GO:0005737">
    <property type="term" value="C:cytoplasm"/>
    <property type="evidence" value="ECO:0007669"/>
    <property type="project" value="TreeGrafter"/>
</dbReference>
<name>A0A6J7A0D0_9ZZZZ</name>
<evidence type="ECO:0000256" key="2">
    <source>
        <dbReference type="ARBA" id="ARBA00008263"/>
    </source>
</evidence>
<accession>A0A6J7A0D0</accession>
<proteinExistence type="inferred from homology"/>
<dbReference type="GO" id="GO:0005524">
    <property type="term" value="F:ATP binding"/>
    <property type="evidence" value="ECO:0007669"/>
    <property type="project" value="InterPro"/>
</dbReference>
<keyword evidence="6" id="KW-0413">Isomerase</keyword>
<keyword evidence="7" id="KW-0175">Coiled coil</keyword>
<dbReference type="SUPFAM" id="SSF56719">
    <property type="entry name" value="Type II DNA topoisomerase"/>
    <property type="match status" value="1"/>
</dbReference>
<comment type="similarity">
    <text evidence="2">Belongs to the type II topoisomerase GyrA/ParC subunit family.</text>
</comment>
<evidence type="ECO:0000256" key="5">
    <source>
        <dbReference type="ARBA" id="ARBA00023125"/>
    </source>
</evidence>
<dbReference type="InterPro" id="IPR013758">
    <property type="entry name" value="Topo_IIA_A/C_ab"/>
</dbReference>
<comment type="catalytic activity">
    <reaction evidence="1">
        <text>ATP-dependent breakage, passage and rejoining of double-stranded DNA.</text>
        <dbReference type="EC" id="5.6.2.2"/>
    </reaction>
</comment>
<dbReference type="Gene3D" id="3.30.1360.40">
    <property type="match status" value="1"/>
</dbReference>
<dbReference type="GO" id="GO:0006265">
    <property type="term" value="P:DNA topological change"/>
    <property type="evidence" value="ECO:0007669"/>
    <property type="project" value="InterPro"/>
</dbReference>
<dbReference type="InterPro" id="IPR013760">
    <property type="entry name" value="Topo_IIA-like_dom_sf"/>
</dbReference>
<feature type="coiled-coil region" evidence="7">
    <location>
        <begin position="444"/>
        <end position="471"/>
    </location>
</feature>
<dbReference type="Gene3D" id="3.90.199.10">
    <property type="entry name" value="Topoisomerase II, domain 5"/>
    <property type="match status" value="1"/>
</dbReference>
<dbReference type="InterPro" id="IPR035516">
    <property type="entry name" value="Gyrase/topoIV_suA_C"/>
</dbReference>
<dbReference type="Gene3D" id="1.10.268.10">
    <property type="entry name" value="Topoisomerase, domain 3"/>
    <property type="match status" value="1"/>
</dbReference>
<evidence type="ECO:0000256" key="4">
    <source>
        <dbReference type="ARBA" id="ARBA00023029"/>
    </source>
</evidence>
<sequence>MPRQEELFGSFAREVIDVPVTDEMENSYLAYSLSVITARAIPDIRDGLKPVQRRILHSMANNGLRPDRPHRKCAGVVGDTMGKYHPHGDGSIYDALTKMGQDFSRNITLIDPHGNFGSLDDPPAAHRYTECRLTQAAMEMLSEIDEDTVEMRATFDGENEEPLYLPARLPNLLVNGTTGIAVGMATNMASHNLGEVAEAIKLVMTKRRPRPTIEELMQVLPGPDFPSGGIIIDDSIREALETGRGSFRIRAKVEIVNLTRARQGLIVTELPYQVGPERVVARVRELMRAEKLPMVTDIKDLSDRKTGLRLEIELRPGANARGVLTDLFRQTPLEETFGVNNVVLIDGNPTTVGLYELCHHYIEHRLDVVRRRTQFRLDKAQRRLHLLEGLLIALDAIDLVVSIIRSSQDVGEARSRLIEQLNLSDVQAVHILDMQLRRLTALAKLELETEASELRGQIEDYNKILSSEQRQRTIVLKELEEMVECFDSPRRSRIISPEQLEDVSLEDVAAEVAAARVEEACVVSLSQSGMIGREPVDGPKPATFGRHDVLIQRVGTTTHSQIWGLTTRGRVFPSSVEAIGEVTGRSRGTALSELFALDKGESILILVTAAVAAGGGDGDVPPPLMLVTAQGMMKRISVEELVGTPAGKTAIKLKPGDSILAAFSAPDGQDVAVIASNAQAMRCEADAVPVQGRGASGVGGMKLSDGSTVVGAGAVDEESILLTVTDSQTAKVTDASEIPTKGRATAGLRITKFRTEKRLDWAYVGTEQDLLLVVGTEEAPSKPDASPEPLTIAHTARDLVSKATRRRFLAVGFGRW</sequence>
<dbReference type="InterPro" id="IPR013757">
    <property type="entry name" value="Topo_IIA_A_a_sf"/>
</dbReference>